<evidence type="ECO:0000256" key="11">
    <source>
        <dbReference type="ARBA" id="ARBA00034617"/>
    </source>
</evidence>
<evidence type="ECO:0000256" key="14">
    <source>
        <dbReference type="PROSITE-ProRule" id="PRU00560"/>
    </source>
</evidence>
<dbReference type="AlphaFoldDB" id="A0A6N2TV28"/>
<keyword evidence="3" id="KW-0227">DNA damage</keyword>
<evidence type="ECO:0000256" key="7">
    <source>
        <dbReference type="ARBA" id="ARBA00022840"/>
    </source>
</evidence>
<comment type="catalytic activity">
    <reaction evidence="13">
        <text>ATP + H2O = ADP + phosphate + H(+)</text>
        <dbReference type="Rhea" id="RHEA:13065"/>
        <dbReference type="ChEBI" id="CHEBI:15377"/>
        <dbReference type="ChEBI" id="CHEBI:15378"/>
        <dbReference type="ChEBI" id="CHEBI:30616"/>
        <dbReference type="ChEBI" id="CHEBI:43474"/>
        <dbReference type="ChEBI" id="CHEBI:456216"/>
        <dbReference type="EC" id="5.6.2.4"/>
    </reaction>
</comment>
<dbReference type="GO" id="GO:0003677">
    <property type="term" value="F:DNA binding"/>
    <property type="evidence" value="ECO:0007669"/>
    <property type="project" value="UniProtKB-KW"/>
</dbReference>
<gene>
    <name evidence="17" type="primary">addA</name>
    <name evidence="17" type="ORF">CULFYP111_01526</name>
</gene>
<evidence type="ECO:0000256" key="1">
    <source>
        <dbReference type="ARBA" id="ARBA00022722"/>
    </source>
</evidence>
<keyword evidence="6" id="KW-0269">Exonuclease</keyword>
<dbReference type="InterPro" id="IPR014017">
    <property type="entry name" value="DNA_helicase_UvrD-like_C"/>
</dbReference>
<name>A0A6N2TV28_9BACT</name>
<dbReference type="EMBL" id="CACRSK010000007">
    <property type="protein sequence ID" value="VYT09157.1"/>
    <property type="molecule type" value="Genomic_DNA"/>
</dbReference>
<dbReference type="EC" id="5.6.2.4" evidence="12"/>
<dbReference type="PANTHER" id="PTHR11070">
    <property type="entry name" value="UVRD / RECB / PCRA DNA HELICASE FAMILY MEMBER"/>
    <property type="match status" value="1"/>
</dbReference>
<dbReference type="InterPro" id="IPR000212">
    <property type="entry name" value="DNA_helicase_UvrD/REP"/>
</dbReference>
<keyword evidence="1" id="KW-0540">Nuclease</keyword>
<dbReference type="RefSeq" id="WP_156847778.1">
    <property type="nucleotide sequence ID" value="NZ_CACRSK010000007.1"/>
</dbReference>
<dbReference type="GO" id="GO:0043138">
    <property type="term" value="F:3'-5' DNA helicase activity"/>
    <property type="evidence" value="ECO:0007669"/>
    <property type="project" value="UniProtKB-EC"/>
</dbReference>
<dbReference type="InterPro" id="IPR011604">
    <property type="entry name" value="PDDEXK-like_dom_sf"/>
</dbReference>
<reference evidence="17" key="1">
    <citation type="submission" date="2019-11" db="EMBL/GenBank/DDBJ databases">
        <authorList>
            <person name="Feng L."/>
        </authorList>
    </citation>
    <scope>NUCLEOTIDE SEQUENCE</scope>
    <source>
        <strain evidence="17">CUreolyticusLFYP111</strain>
    </source>
</reference>
<keyword evidence="10" id="KW-0413">Isomerase</keyword>
<protein>
    <recommendedName>
        <fullName evidence="12">DNA 3'-5' helicase</fullName>
        <ecNumber evidence="12">5.6.2.4</ecNumber>
    </recommendedName>
</protein>
<comment type="catalytic activity">
    <reaction evidence="11">
        <text>Couples ATP hydrolysis with the unwinding of duplex DNA by translocating in the 3'-5' direction.</text>
        <dbReference type="EC" id="5.6.2.4"/>
    </reaction>
</comment>
<keyword evidence="2 14" id="KW-0547">Nucleotide-binding</keyword>
<keyword evidence="4 14" id="KW-0378">Hydrolase</keyword>
<accession>A0A6N2TV28</accession>
<dbReference type="SUPFAM" id="SSF52540">
    <property type="entry name" value="P-loop containing nucleoside triphosphate hydrolases"/>
    <property type="match status" value="1"/>
</dbReference>
<dbReference type="InterPro" id="IPR014016">
    <property type="entry name" value="UvrD-like_ATP-bd"/>
</dbReference>
<keyword evidence="8" id="KW-0238">DNA-binding</keyword>
<dbReference type="GO" id="GO:0004527">
    <property type="term" value="F:exonuclease activity"/>
    <property type="evidence" value="ECO:0007669"/>
    <property type="project" value="UniProtKB-KW"/>
</dbReference>
<evidence type="ECO:0000256" key="12">
    <source>
        <dbReference type="ARBA" id="ARBA00034808"/>
    </source>
</evidence>
<keyword evidence="15" id="KW-0175">Coiled coil</keyword>
<dbReference type="Pfam" id="PF00580">
    <property type="entry name" value="UvrD-helicase"/>
    <property type="match status" value="1"/>
</dbReference>
<evidence type="ECO:0000256" key="3">
    <source>
        <dbReference type="ARBA" id="ARBA00022763"/>
    </source>
</evidence>
<sequence>MSDFKTYEALSASAGSGKTFALTIRYLVLIFKGVMPNKILALTFTRKAAAEMENRIIETFLGLKKYSPNTPSKDRKFEAEKEELLNILNLSEDELIKKRDDLKERLLNSDIKISTFDSFFSTILKSFALNFGINPNYEIENNDASLRQIIDKEFIKKIAKNQIFLDEISSFIVNTKSSSYVFLSSLNELSSEIGKVKIDGLDTANENLENLKKNINKKIDEFKLTKSQIIKYCDDIIKNTSPKGVTKTALKEHSSTINQAQNLKNKTDGFIYDVIKNDIIKKETLNYRNYSKIYSDYLGVLWDNLKKSLKDFLNELEKYKITVFFKILNLYLQVKDDINVRLNKLSFNDLSTKIYELISQKDILNMIYFRLDARVEHILIDEFQDTNVMQYQILFPLIEEIVSGLGQSGIGSFFYVGDIKQSIYRFRGGKKELFEKLMSDFKQIKKSELDRNYRSEKALVKFVNIIFKKPFDEILDYKDQIPSKNYNKEERKNIKILKPENFDYFDVENDDYGYIKVLSSDDVLESAVNEVKNLLNKGIKKENIAILCWKNKHIDILKSLLKQEKIEANGIGSQNLFSIPKIRAILEYAKFCITNEEIYKFNAEELLGIEVKKLNLNLQKSTIENVLYLLKNLGINIDNANILYFIEESKNYENIIEFAFNKDEKNISSSNSFGVNLLTVFSSKGLQFNHVILCDKFQKDLNDISNFIKEYDVKTSKWQIKYKVKNREYLDEDYKNFIQKSKNLDKEEDLNKLYVAFTRAKNSFILVKSNNANSYFGDDKLLDIKDFEFGEVMDYGLDKNKAIAKEEKSINLAKIKPQEVIVRKKETIPNIYSVKFGLAFHYALEMSDFNIGNIDIALTKSKNKFAKYLKEDDFDDIKSRLKNLFLEKKFADIIKDAEILKEQPFKTRGEIKQIDLLAIKNSEIYIVDYKSAVGFEEENKIQVLEYKEIVSNFYKNKNVKAFIFYILKDKISLLEV</sequence>
<dbReference type="NCBIfam" id="NF010487">
    <property type="entry name" value="PRK13909.1-4"/>
    <property type="match status" value="1"/>
</dbReference>
<keyword evidence="7 14" id="KW-0067">ATP-binding</keyword>
<feature type="binding site" evidence="14">
    <location>
        <begin position="12"/>
        <end position="19"/>
    </location>
    <ligand>
        <name>ATP</name>
        <dbReference type="ChEBI" id="CHEBI:30616"/>
    </ligand>
</feature>
<dbReference type="PANTHER" id="PTHR11070:SF67">
    <property type="entry name" value="DNA 3'-5' HELICASE"/>
    <property type="match status" value="1"/>
</dbReference>
<organism evidence="17">
    <name type="scientific">Campylobacter ureolyticus</name>
    <dbReference type="NCBI Taxonomy" id="827"/>
    <lineage>
        <taxon>Bacteria</taxon>
        <taxon>Pseudomonadati</taxon>
        <taxon>Campylobacterota</taxon>
        <taxon>Epsilonproteobacteria</taxon>
        <taxon>Campylobacterales</taxon>
        <taxon>Campylobacteraceae</taxon>
        <taxon>Campylobacter</taxon>
    </lineage>
</organism>
<dbReference type="InterPro" id="IPR027417">
    <property type="entry name" value="P-loop_NTPase"/>
</dbReference>
<dbReference type="Pfam" id="PF13361">
    <property type="entry name" value="UvrD_C"/>
    <property type="match status" value="2"/>
</dbReference>
<evidence type="ECO:0000256" key="13">
    <source>
        <dbReference type="ARBA" id="ARBA00048988"/>
    </source>
</evidence>
<dbReference type="GO" id="GO:0000725">
    <property type="term" value="P:recombinational repair"/>
    <property type="evidence" value="ECO:0007669"/>
    <property type="project" value="TreeGrafter"/>
</dbReference>
<evidence type="ECO:0000256" key="6">
    <source>
        <dbReference type="ARBA" id="ARBA00022839"/>
    </source>
</evidence>
<evidence type="ECO:0000256" key="8">
    <source>
        <dbReference type="ARBA" id="ARBA00023125"/>
    </source>
</evidence>
<dbReference type="Gene3D" id="3.40.50.300">
    <property type="entry name" value="P-loop containing nucleotide triphosphate hydrolases"/>
    <property type="match status" value="4"/>
</dbReference>
<proteinExistence type="predicted"/>
<evidence type="ECO:0000259" key="16">
    <source>
        <dbReference type="PROSITE" id="PS51198"/>
    </source>
</evidence>
<feature type="coiled-coil region" evidence="15">
    <location>
        <begin position="198"/>
        <end position="228"/>
    </location>
</feature>
<keyword evidence="9" id="KW-0234">DNA repair</keyword>
<dbReference type="PROSITE" id="PS51198">
    <property type="entry name" value="UVRD_HELICASE_ATP_BIND"/>
    <property type="match status" value="1"/>
</dbReference>
<dbReference type="Gene3D" id="3.90.320.10">
    <property type="match status" value="1"/>
</dbReference>
<evidence type="ECO:0000313" key="17">
    <source>
        <dbReference type="EMBL" id="VYT09157.1"/>
    </source>
</evidence>
<feature type="domain" description="UvrD-like helicase ATP-binding" evidence="16">
    <location>
        <begin position="1"/>
        <end position="456"/>
    </location>
</feature>
<keyword evidence="5 14" id="KW-0347">Helicase</keyword>
<evidence type="ECO:0000256" key="10">
    <source>
        <dbReference type="ARBA" id="ARBA00023235"/>
    </source>
</evidence>
<evidence type="ECO:0000256" key="4">
    <source>
        <dbReference type="ARBA" id="ARBA00022801"/>
    </source>
</evidence>
<evidence type="ECO:0000256" key="15">
    <source>
        <dbReference type="SAM" id="Coils"/>
    </source>
</evidence>
<dbReference type="GO" id="GO:0005524">
    <property type="term" value="F:ATP binding"/>
    <property type="evidence" value="ECO:0007669"/>
    <property type="project" value="UniProtKB-UniRule"/>
</dbReference>
<dbReference type="NCBIfam" id="NF010485">
    <property type="entry name" value="PRK13909.1-2"/>
    <property type="match status" value="1"/>
</dbReference>
<evidence type="ECO:0000256" key="2">
    <source>
        <dbReference type="ARBA" id="ARBA00022741"/>
    </source>
</evidence>
<evidence type="ECO:0000256" key="9">
    <source>
        <dbReference type="ARBA" id="ARBA00023204"/>
    </source>
</evidence>
<evidence type="ECO:0000256" key="5">
    <source>
        <dbReference type="ARBA" id="ARBA00022806"/>
    </source>
</evidence>
<dbReference type="GO" id="GO:0005829">
    <property type="term" value="C:cytosol"/>
    <property type="evidence" value="ECO:0007669"/>
    <property type="project" value="TreeGrafter"/>
</dbReference>